<dbReference type="EMBL" id="FUXF01000006">
    <property type="protein sequence ID" value="SJZ48095.1"/>
    <property type="molecule type" value="Genomic_DNA"/>
</dbReference>
<gene>
    <name evidence="1" type="ORF">SAMN02745154_00267</name>
</gene>
<dbReference type="STRING" id="171291.SAMN02745154_00267"/>
<name>A0A1T4L063_9BACT</name>
<dbReference type="RefSeq" id="WP_078747013.1">
    <property type="nucleotide sequence ID" value="NZ_CP137850.1"/>
</dbReference>
<reference evidence="2" key="1">
    <citation type="submission" date="2017-02" db="EMBL/GenBank/DDBJ databases">
        <authorList>
            <person name="Varghese N."/>
            <person name="Submissions S."/>
        </authorList>
    </citation>
    <scope>NUCLEOTIDE SEQUENCE [LARGE SCALE GENOMIC DNA]</scope>
    <source>
        <strain evidence="2">ATCC 27862</strain>
    </source>
</reference>
<proteinExistence type="predicted"/>
<sequence length="309" mass="37506">MKNNKLQIIVNLLQNENKFIIHGAYALHLQGLLNRDFNDMDVLISKEYDLYDKNQIIDKFLQHNSNFNVIKRNEFMTFTKYNNEIDVDFMVFKNIPSYMYFYHNNADLLKAKYIYGFKLCQLFSQYIKFKNNKCSADNIYKIIDDLIFLNDELQINNKSLYLIWIQCILINLDFDFCLYRELPYCDISLHKELSEFISSYKENNSFVILFVYLTKEILNAEIMFELSKLHRIFIRFLETFYKHKNNYGLMFYINTLNDVLEQLLFLFNQNINDININKLIKYHNDKFILDFGSIFQPIKDRYLHKEILW</sequence>
<evidence type="ECO:0000313" key="1">
    <source>
        <dbReference type="EMBL" id="SJZ48095.1"/>
    </source>
</evidence>
<accession>A0A1T4L063</accession>
<dbReference type="AlphaFoldDB" id="A0A1T4L063"/>
<organism evidence="1 2">
    <name type="scientific">Mycoplasmopsis verecunda</name>
    <dbReference type="NCBI Taxonomy" id="171291"/>
    <lineage>
        <taxon>Bacteria</taxon>
        <taxon>Bacillati</taxon>
        <taxon>Mycoplasmatota</taxon>
        <taxon>Mycoplasmoidales</taxon>
        <taxon>Metamycoplasmataceae</taxon>
        <taxon>Mycoplasmopsis</taxon>
    </lineage>
</organism>
<evidence type="ECO:0000313" key="2">
    <source>
        <dbReference type="Proteomes" id="UP000190389"/>
    </source>
</evidence>
<protein>
    <submittedName>
        <fullName evidence="1">Uncharacterized protein</fullName>
    </submittedName>
</protein>
<keyword evidence="2" id="KW-1185">Reference proteome</keyword>
<dbReference type="Proteomes" id="UP000190389">
    <property type="component" value="Unassembled WGS sequence"/>
</dbReference>